<proteinExistence type="predicted"/>
<accession>A0A542BFC5</accession>
<reference evidence="1" key="2">
    <citation type="submission" date="2019-08" db="EMBL/GenBank/DDBJ databases">
        <title>Investigation of anaerobic lignin degradation for improved lignocellulosic biofuels.</title>
        <authorList>
            <person name="Deangelis K.PhD."/>
        </authorList>
    </citation>
    <scope>NUCLEOTIDE SEQUENCE [LARGE SCALE GENOMIC DNA]</scope>
    <source>
        <strain evidence="1">128R</strain>
    </source>
</reference>
<sequence length="141" mass="15714">MIYWLFSVFLGLLVWVNIPAHDQTGAQMQDSTLSQRAIQTVRYINDINDWRYKNPAQKDGVIPDSAFGWSSLPELHNVLQADRVYVYQPDQPGLMSALLAQSQHSALVGKVVGRRLIDSLGNDMQVNVPASIADGSLVYLN</sequence>
<evidence type="ECO:0000313" key="1">
    <source>
        <dbReference type="EMBL" id="TVZ61631.1"/>
    </source>
</evidence>
<organism evidence="1">
    <name type="scientific">Serratia fonticola</name>
    <dbReference type="NCBI Taxonomy" id="47917"/>
    <lineage>
        <taxon>Bacteria</taxon>
        <taxon>Pseudomonadati</taxon>
        <taxon>Pseudomonadota</taxon>
        <taxon>Gammaproteobacteria</taxon>
        <taxon>Enterobacterales</taxon>
        <taxon>Yersiniaceae</taxon>
        <taxon>Serratia</taxon>
    </lineage>
</organism>
<reference evidence="1" key="1">
    <citation type="submission" date="2019-06" db="EMBL/GenBank/DDBJ databases">
        <authorList>
            <person name="Deangelis K."/>
            <person name="Huntemann M."/>
            <person name="Clum A."/>
            <person name="Pillay M."/>
            <person name="Palaniappan K."/>
            <person name="Varghese N."/>
            <person name="Mikhailova N."/>
            <person name="Stamatis D."/>
            <person name="Reddy T."/>
            <person name="Daum C."/>
            <person name="Shapiro N."/>
            <person name="Ivanova N."/>
            <person name="Kyrpides N."/>
            <person name="Woyke T."/>
        </authorList>
    </citation>
    <scope>NUCLEOTIDE SEQUENCE [LARGE SCALE GENOMIC DNA]</scope>
    <source>
        <strain evidence="1">128R</strain>
    </source>
</reference>
<dbReference type="Gene3D" id="3.30.450.360">
    <property type="match status" value="1"/>
</dbReference>
<dbReference type="EMBL" id="VISQ01000002">
    <property type="protein sequence ID" value="TVZ61631.1"/>
    <property type="molecule type" value="Genomic_DNA"/>
</dbReference>
<dbReference type="AlphaFoldDB" id="A0A542BFC5"/>
<name>A0A542BFC5_SERFO</name>
<dbReference type="InterPro" id="IPR009987">
    <property type="entry name" value="IM_PilM"/>
</dbReference>
<protein>
    <submittedName>
        <fullName evidence="1">PilM protein</fullName>
    </submittedName>
</protein>
<dbReference type="Pfam" id="PF07419">
    <property type="entry name" value="PilM"/>
    <property type="match status" value="1"/>
</dbReference>
<dbReference type="OrthoDB" id="6454277at2"/>
<comment type="caution">
    <text evidence="1">The sequence shown here is derived from an EMBL/GenBank/DDBJ whole genome shotgun (WGS) entry which is preliminary data.</text>
</comment>
<gene>
    <name evidence="1" type="ORF">FHU10_5329</name>
</gene>